<dbReference type="SUPFAM" id="SSF53850">
    <property type="entry name" value="Periplasmic binding protein-like II"/>
    <property type="match status" value="1"/>
</dbReference>
<dbReference type="InterPro" id="IPR036388">
    <property type="entry name" value="WH-like_DNA-bd_sf"/>
</dbReference>
<dbReference type="InterPro" id="IPR000847">
    <property type="entry name" value="LysR_HTH_N"/>
</dbReference>
<dbReference type="EMBL" id="LPZR01000190">
    <property type="protein sequence ID" value="KYO50844.1"/>
    <property type="molecule type" value="Genomic_DNA"/>
</dbReference>
<feature type="domain" description="HTH lysR-type" evidence="6">
    <location>
        <begin position="15"/>
        <end position="72"/>
    </location>
</feature>
<evidence type="ECO:0000256" key="2">
    <source>
        <dbReference type="ARBA" id="ARBA00023015"/>
    </source>
</evidence>
<protein>
    <recommendedName>
        <fullName evidence="6">HTH lysR-type domain-containing protein</fullName>
    </recommendedName>
</protein>
<dbReference type="PANTHER" id="PTHR30537:SF3">
    <property type="entry name" value="TRANSCRIPTIONAL REGULATORY PROTEIN"/>
    <property type="match status" value="1"/>
</dbReference>
<keyword evidence="4" id="KW-0804">Transcription</keyword>
<dbReference type="Gene3D" id="3.40.190.290">
    <property type="match status" value="1"/>
</dbReference>
<evidence type="ECO:0000313" key="8">
    <source>
        <dbReference type="Proteomes" id="UP000075787"/>
    </source>
</evidence>
<dbReference type="PROSITE" id="PS50931">
    <property type="entry name" value="HTH_LYSR"/>
    <property type="match status" value="1"/>
</dbReference>
<dbReference type="InterPro" id="IPR058163">
    <property type="entry name" value="LysR-type_TF_proteobact-type"/>
</dbReference>
<dbReference type="SUPFAM" id="SSF46785">
    <property type="entry name" value="Winged helix' DNA-binding domain"/>
    <property type="match status" value="1"/>
</dbReference>
<sequence length="323" mass="34820">MEMNLPEAGRMAAGMDWDDLRLFLAVARAGSLTGAGRALGVRHSTVLRRMAGFEARLGLRLFDRGPGGYALTAAGRELLEEAAEVETRLVALERRLSGRDQRLTGTVRIATLGALAPWLAEALAAFRGLHPGIRTEIAISHETVSLARHETDIAIRISRNPPDSLIGRRIATLVHGIYGARDRLPLPPGAALAEAPWVTYAQGRADLPQARWVAANIPDSQVVLRTDHTGMLIQAVRAGIGLGLFACYLCDADPGLVRLRTLNGLGFDLWILTHPDLRDTPRVRVLMDHLAAALAARQPALTGQMPAMGPQERGEGEWTGSAD</sequence>
<dbReference type="InterPro" id="IPR005119">
    <property type="entry name" value="LysR_subst-bd"/>
</dbReference>
<proteinExistence type="inferred from homology"/>
<dbReference type="Pfam" id="PF00126">
    <property type="entry name" value="HTH_1"/>
    <property type="match status" value="1"/>
</dbReference>
<reference evidence="7 8" key="1">
    <citation type="submission" date="2015-12" db="EMBL/GenBank/DDBJ databases">
        <title>Genome sequence of Tistrella mobilis MCCC 1A02139.</title>
        <authorList>
            <person name="Lu L."/>
            <person name="Lai Q."/>
            <person name="Shao Z."/>
            <person name="Qian P."/>
        </authorList>
    </citation>
    <scope>NUCLEOTIDE SEQUENCE [LARGE SCALE GENOMIC DNA]</scope>
    <source>
        <strain evidence="7 8">MCCC 1A02139</strain>
    </source>
</reference>
<accession>A0A162KB34</accession>
<dbReference type="Pfam" id="PF03466">
    <property type="entry name" value="LysR_substrate"/>
    <property type="match status" value="1"/>
</dbReference>
<organism evidence="7 8">
    <name type="scientific">Tistrella mobilis</name>
    <dbReference type="NCBI Taxonomy" id="171437"/>
    <lineage>
        <taxon>Bacteria</taxon>
        <taxon>Pseudomonadati</taxon>
        <taxon>Pseudomonadota</taxon>
        <taxon>Alphaproteobacteria</taxon>
        <taxon>Geminicoccales</taxon>
        <taxon>Geminicoccaceae</taxon>
        <taxon>Tistrella</taxon>
    </lineage>
</organism>
<dbReference type="Gene3D" id="1.10.10.10">
    <property type="entry name" value="Winged helix-like DNA-binding domain superfamily/Winged helix DNA-binding domain"/>
    <property type="match status" value="1"/>
</dbReference>
<dbReference type="GO" id="GO:0003700">
    <property type="term" value="F:DNA-binding transcription factor activity"/>
    <property type="evidence" value="ECO:0007669"/>
    <property type="project" value="InterPro"/>
</dbReference>
<evidence type="ECO:0000256" key="5">
    <source>
        <dbReference type="SAM" id="MobiDB-lite"/>
    </source>
</evidence>
<dbReference type="GO" id="GO:0006351">
    <property type="term" value="P:DNA-templated transcription"/>
    <property type="evidence" value="ECO:0007669"/>
    <property type="project" value="TreeGrafter"/>
</dbReference>
<keyword evidence="2" id="KW-0805">Transcription regulation</keyword>
<dbReference type="InterPro" id="IPR036390">
    <property type="entry name" value="WH_DNA-bd_sf"/>
</dbReference>
<evidence type="ECO:0000313" key="7">
    <source>
        <dbReference type="EMBL" id="KYO50844.1"/>
    </source>
</evidence>
<keyword evidence="3" id="KW-0238">DNA-binding</keyword>
<comment type="similarity">
    <text evidence="1">Belongs to the LysR transcriptional regulatory family.</text>
</comment>
<evidence type="ECO:0000256" key="3">
    <source>
        <dbReference type="ARBA" id="ARBA00023125"/>
    </source>
</evidence>
<dbReference type="GO" id="GO:0043565">
    <property type="term" value="F:sequence-specific DNA binding"/>
    <property type="evidence" value="ECO:0007669"/>
    <property type="project" value="TreeGrafter"/>
</dbReference>
<feature type="region of interest" description="Disordered" evidence="5">
    <location>
        <begin position="304"/>
        <end position="323"/>
    </location>
</feature>
<evidence type="ECO:0000256" key="1">
    <source>
        <dbReference type="ARBA" id="ARBA00009437"/>
    </source>
</evidence>
<dbReference type="Proteomes" id="UP000075787">
    <property type="component" value="Unassembled WGS sequence"/>
</dbReference>
<gene>
    <name evidence="7" type="ORF">AUP44_01300</name>
</gene>
<dbReference type="PANTHER" id="PTHR30537">
    <property type="entry name" value="HTH-TYPE TRANSCRIPTIONAL REGULATOR"/>
    <property type="match status" value="1"/>
</dbReference>
<comment type="caution">
    <text evidence="7">The sequence shown here is derived from an EMBL/GenBank/DDBJ whole genome shotgun (WGS) entry which is preliminary data.</text>
</comment>
<name>A0A162KB34_9PROT</name>
<evidence type="ECO:0000259" key="6">
    <source>
        <dbReference type="PROSITE" id="PS50931"/>
    </source>
</evidence>
<dbReference type="AlphaFoldDB" id="A0A162KB34"/>
<evidence type="ECO:0000256" key="4">
    <source>
        <dbReference type="ARBA" id="ARBA00023163"/>
    </source>
</evidence>